<dbReference type="InterPro" id="IPR044429">
    <property type="entry name" value="SETD4_SET"/>
</dbReference>
<dbReference type="EMBL" id="MU864354">
    <property type="protein sequence ID" value="KAK4192596.1"/>
    <property type="molecule type" value="Genomic_DNA"/>
</dbReference>
<sequence>MEQAYDELIRWATDQGVELHGIASKRIPGRGMGMVATQDIKANERLLLVPISCLRGIENVPPEIKNAFPKDAKVHGILAAELALEEKATSSSSESSYAASVASKKKYAAWNAVVPASEDISDSLPLTWDPQLHDYLPGAALSLLRGQEIKFTRDWELFQKCIPATKWRFITKDDYKYHWLLVNTRTFYHVNPRTAKRPDEDHMVLLPVADLFNHADHGCEFAWSGGSCTFTANRDYAEGEEVYFSYGHHSNDFLLVEYGFVLDENEWDAVNIDDAVLAEMTNEQKEHLEANGYLGSYILDERTPGCYRTQVALRLLCCPFEQWESFLEEGEDEDERVQENVNRLLQTILRKFLEKVNRNIKGLQNLKVGRDCQREMLLLRWRQIYELVTRTIAKL</sequence>
<dbReference type="PANTHER" id="PTHR13271:SF137">
    <property type="entry name" value="SET DOMAIN-CONTAINING PROTEIN"/>
    <property type="match status" value="1"/>
</dbReference>
<dbReference type="GO" id="GO:0016279">
    <property type="term" value="F:protein-lysine N-methyltransferase activity"/>
    <property type="evidence" value="ECO:0007669"/>
    <property type="project" value="InterPro"/>
</dbReference>
<feature type="domain" description="SET" evidence="1">
    <location>
        <begin position="20"/>
        <end position="247"/>
    </location>
</feature>
<dbReference type="Proteomes" id="UP001302126">
    <property type="component" value="Unassembled WGS sequence"/>
</dbReference>
<accession>A0AAN6X2U0</accession>
<keyword evidence="3" id="KW-1185">Reference proteome</keyword>
<dbReference type="InterPro" id="IPR046341">
    <property type="entry name" value="SET_dom_sf"/>
</dbReference>
<dbReference type="PROSITE" id="PS50280">
    <property type="entry name" value="SET"/>
    <property type="match status" value="1"/>
</dbReference>
<gene>
    <name evidence="2" type="ORF">QBC35DRAFT_484360</name>
</gene>
<comment type="caution">
    <text evidence="2">The sequence shown here is derived from an EMBL/GenBank/DDBJ whole genome shotgun (WGS) entry which is preliminary data.</text>
</comment>
<dbReference type="CDD" id="cd19177">
    <property type="entry name" value="SET_SETD4"/>
    <property type="match status" value="1"/>
</dbReference>
<protein>
    <submittedName>
        <fullName evidence="2">Ribosomal lysine N-methyltransferase set11</fullName>
    </submittedName>
</protein>
<evidence type="ECO:0000259" key="1">
    <source>
        <dbReference type="PROSITE" id="PS50280"/>
    </source>
</evidence>
<organism evidence="2 3">
    <name type="scientific">Podospora australis</name>
    <dbReference type="NCBI Taxonomy" id="1536484"/>
    <lineage>
        <taxon>Eukaryota</taxon>
        <taxon>Fungi</taxon>
        <taxon>Dikarya</taxon>
        <taxon>Ascomycota</taxon>
        <taxon>Pezizomycotina</taxon>
        <taxon>Sordariomycetes</taxon>
        <taxon>Sordariomycetidae</taxon>
        <taxon>Sordariales</taxon>
        <taxon>Podosporaceae</taxon>
        <taxon>Podospora</taxon>
    </lineage>
</organism>
<dbReference type="InterPro" id="IPR001214">
    <property type="entry name" value="SET_dom"/>
</dbReference>
<reference evidence="2" key="2">
    <citation type="submission" date="2023-05" db="EMBL/GenBank/DDBJ databases">
        <authorList>
            <consortium name="Lawrence Berkeley National Laboratory"/>
            <person name="Steindorff A."/>
            <person name="Hensen N."/>
            <person name="Bonometti L."/>
            <person name="Westerberg I."/>
            <person name="Brannstrom I.O."/>
            <person name="Guillou S."/>
            <person name="Cros-Aarteil S."/>
            <person name="Calhoun S."/>
            <person name="Haridas S."/>
            <person name="Kuo A."/>
            <person name="Mondo S."/>
            <person name="Pangilinan J."/>
            <person name="Riley R."/>
            <person name="Labutti K."/>
            <person name="Andreopoulos B."/>
            <person name="Lipzen A."/>
            <person name="Chen C."/>
            <person name="Yanf M."/>
            <person name="Daum C."/>
            <person name="Ng V."/>
            <person name="Clum A."/>
            <person name="Ohm R."/>
            <person name="Martin F."/>
            <person name="Silar P."/>
            <person name="Natvig D."/>
            <person name="Lalanne C."/>
            <person name="Gautier V."/>
            <person name="Ament-Velasquez S.L."/>
            <person name="Kruys A."/>
            <person name="Hutchinson M.I."/>
            <person name="Powell A.J."/>
            <person name="Barry K."/>
            <person name="Miller A.N."/>
            <person name="Grigoriev I.V."/>
            <person name="Debuchy R."/>
            <person name="Gladieux P."/>
            <person name="Thoren M.H."/>
            <person name="Johannesson H."/>
        </authorList>
    </citation>
    <scope>NUCLEOTIDE SEQUENCE</scope>
    <source>
        <strain evidence="2">PSN309</strain>
    </source>
</reference>
<name>A0AAN6X2U0_9PEZI</name>
<dbReference type="AlphaFoldDB" id="A0AAN6X2U0"/>
<dbReference type="Pfam" id="PF00856">
    <property type="entry name" value="SET"/>
    <property type="match status" value="1"/>
</dbReference>
<proteinExistence type="predicted"/>
<dbReference type="InterPro" id="IPR050600">
    <property type="entry name" value="SETD3_SETD6_MTase"/>
</dbReference>
<dbReference type="SUPFAM" id="SSF82199">
    <property type="entry name" value="SET domain"/>
    <property type="match status" value="1"/>
</dbReference>
<evidence type="ECO:0000313" key="2">
    <source>
        <dbReference type="EMBL" id="KAK4192596.1"/>
    </source>
</evidence>
<reference evidence="2" key="1">
    <citation type="journal article" date="2023" name="Mol. Phylogenet. Evol.">
        <title>Genome-scale phylogeny and comparative genomics of the fungal order Sordariales.</title>
        <authorList>
            <person name="Hensen N."/>
            <person name="Bonometti L."/>
            <person name="Westerberg I."/>
            <person name="Brannstrom I.O."/>
            <person name="Guillou S."/>
            <person name="Cros-Aarteil S."/>
            <person name="Calhoun S."/>
            <person name="Haridas S."/>
            <person name="Kuo A."/>
            <person name="Mondo S."/>
            <person name="Pangilinan J."/>
            <person name="Riley R."/>
            <person name="LaButti K."/>
            <person name="Andreopoulos B."/>
            <person name="Lipzen A."/>
            <person name="Chen C."/>
            <person name="Yan M."/>
            <person name="Daum C."/>
            <person name="Ng V."/>
            <person name="Clum A."/>
            <person name="Steindorff A."/>
            <person name="Ohm R.A."/>
            <person name="Martin F."/>
            <person name="Silar P."/>
            <person name="Natvig D.O."/>
            <person name="Lalanne C."/>
            <person name="Gautier V."/>
            <person name="Ament-Velasquez S.L."/>
            <person name="Kruys A."/>
            <person name="Hutchinson M.I."/>
            <person name="Powell A.J."/>
            <person name="Barry K."/>
            <person name="Miller A.N."/>
            <person name="Grigoriev I.V."/>
            <person name="Debuchy R."/>
            <person name="Gladieux P."/>
            <person name="Hiltunen Thoren M."/>
            <person name="Johannesson H."/>
        </authorList>
    </citation>
    <scope>NUCLEOTIDE SEQUENCE</scope>
    <source>
        <strain evidence="2">PSN309</strain>
    </source>
</reference>
<evidence type="ECO:0000313" key="3">
    <source>
        <dbReference type="Proteomes" id="UP001302126"/>
    </source>
</evidence>
<dbReference type="PANTHER" id="PTHR13271">
    <property type="entry name" value="UNCHARACTERIZED PUTATIVE METHYLTRANSFERASE"/>
    <property type="match status" value="1"/>
</dbReference>
<dbReference type="Gene3D" id="3.90.1410.10">
    <property type="entry name" value="set domain protein methyltransferase, domain 1"/>
    <property type="match status" value="1"/>
</dbReference>